<keyword evidence="2" id="KW-1185">Reference proteome</keyword>
<feature type="compositionally biased region" description="Polar residues" evidence="1">
    <location>
        <begin position="106"/>
        <end position="118"/>
    </location>
</feature>
<dbReference type="AlphaFoldDB" id="A0A915CYJ0"/>
<organism evidence="2 3">
    <name type="scientific">Ditylenchus dipsaci</name>
    <dbReference type="NCBI Taxonomy" id="166011"/>
    <lineage>
        <taxon>Eukaryota</taxon>
        <taxon>Metazoa</taxon>
        <taxon>Ecdysozoa</taxon>
        <taxon>Nematoda</taxon>
        <taxon>Chromadorea</taxon>
        <taxon>Rhabditida</taxon>
        <taxon>Tylenchina</taxon>
        <taxon>Tylenchomorpha</taxon>
        <taxon>Sphaerularioidea</taxon>
        <taxon>Anguinidae</taxon>
        <taxon>Anguininae</taxon>
        <taxon>Ditylenchus</taxon>
    </lineage>
</organism>
<evidence type="ECO:0000313" key="2">
    <source>
        <dbReference type="Proteomes" id="UP000887574"/>
    </source>
</evidence>
<dbReference type="WBParaSite" id="jg13635">
    <property type="protein sequence ID" value="jg13635"/>
    <property type="gene ID" value="jg13635"/>
</dbReference>
<sequence length="118" mass="13587">MIEAEETQFVCLQQNYGHSPDKNNPVTVVNPEEQVPDILVETPIAVPPKRCYVKRKWIQAPDSSENPVRREGLRQTINRPQKYNYIRSSCVEEDPANRDYDDDLTVDSQNTLPSVKET</sequence>
<evidence type="ECO:0000313" key="3">
    <source>
        <dbReference type="WBParaSite" id="jg13635"/>
    </source>
</evidence>
<accession>A0A915CYJ0</accession>
<name>A0A915CYJ0_9BILA</name>
<dbReference type="Proteomes" id="UP000887574">
    <property type="component" value="Unplaced"/>
</dbReference>
<proteinExistence type="predicted"/>
<feature type="region of interest" description="Disordered" evidence="1">
    <location>
        <begin position="90"/>
        <end position="118"/>
    </location>
</feature>
<evidence type="ECO:0000256" key="1">
    <source>
        <dbReference type="SAM" id="MobiDB-lite"/>
    </source>
</evidence>
<protein>
    <submittedName>
        <fullName evidence="3">Uncharacterized protein</fullName>
    </submittedName>
</protein>
<reference evidence="3" key="1">
    <citation type="submission" date="2022-11" db="UniProtKB">
        <authorList>
            <consortium name="WormBaseParasite"/>
        </authorList>
    </citation>
    <scope>IDENTIFICATION</scope>
</reference>